<protein>
    <recommendedName>
        <fullName evidence="3">RNase H type-1 domain-containing protein</fullName>
    </recommendedName>
</protein>
<dbReference type="Proteomes" id="UP000800093">
    <property type="component" value="Unassembled WGS sequence"/>
</dbReference>
<sequence>LEKEALCIYTDASAINGHIGAAAIVLDQAQEGCSTRRMEYMGKSTTSNIYAAELRGIEMASQIVLDI</sequence>
<reference evidence="2" key="1">
    <citation type="journal article" date="2020" name="Stud. Mycol.">
        <title>101 Dothideomycetes genomes: A test case for predicting lifestyles and emergence of pathogens.</title>
        <authorList>
            <person name="Haridas S."/>
            <person name="Albert R."/>
            <person name="Binder M."/>
            <person name="Bloem J."/>
            <person name="LaButti K."/>
            <person name="Salamov A."/>
            <person name="Andreopoulos B."/>
            <person name="Baker S."/>
            <person name="Barry K."/>
            <person name="Bills G."/>
            <person name="Bluhm B."/>
            <person name="Cannon C."/>
            <person name="Castanera R."/>
            <person name="Culley D."/>
            <person name="Daum C."/>
            <person name="Ezra D."/>
            <person name="Gonzalez J."/>
            <person name="Henrissat B."/>
            <person name="Kuo A."/>
            <person name="Liang C."/>
            <person name="Lipzen A."/>
            <person name="Lutzoni F."/>
            <person name="Magnuson J."/>
            <person name="Mondo S."/>
            <person name="Nolan M."/>
            <person name="Ohm R."/>
            <person name="Pangilinan J."/>
            <person name="Park H.-J."/>
            <person name="Ramirez L."/>
            <person name="Alfaro M."/>
            <person name="Sun H."/>
            <person name="Tritt A."/>
            <person name="Yoshinaga Y."/>
            <person name="Zwiers L.-H."/>
            <person name="Turgeon B."/>
            <person name="Goodwin S."/>
            <person name="Spatafora J."/>
            <person name="Crous P."/>
            <person name="Grigoriev I."/>
        </authorList>
    </citation>
    <scope>NUCLEOTIDE SEQUENCE [LARGE SCALE GENOMIC DNA]</scope>
    <source>
        <strain evidence="2">CBS 304.66</strain>
    </source>
</reference>
<evidence type="ECO:0008006" key="3">
    <source>
        <dbReference type="Google" id="ProtNLM"/>
    </source>
</evidence>
<dbReference type="Gene3D" id="3.30.420.10">
    <property type="entry name" value="Ribonuclease H-like superfamily/Ribonuclease H"/>
    <property type="match status" value="1"/>
</dbReference>
<feature type="non-terminal residue" evidence="1">
    <location>
        <position position="1"/>
    </location>
</feature>
<gene>
    <name evidence="1" type="ORF">CC78DRAFT_428048</name>
</gene>
<keyword evidence="2" id="KW-1185">Reference proteome</keyword>
<dbReference type="OrthoDB" id="3779444at2759"/>
<comment type="caution">
    <text evidence="1">The sequence shown here is derived from an EMBL/GenBank/DDBJ whole genome shotgun (WGS) entry which is preliminary data.</text>
</comment>
<proteinExistence type="predicted"/>
<dbReference type="InterPro" id="IPR036397">
    <property type="entry name" value="RNaseH_sf"/>
</dbReference>
<accession>A0A9P4JW51</accession>
<evidence type="ECO:0000313" key="2">
    <source>
        <dbReference type="Proteomes" id="UP000800093"/>
    </source>
</evidence>
<dbReference type="EMBL" id="ML986789">
    <property type="protein sequence ID" value="KAF2258052.1"/>
    <property type="molecule type" value="Genomic_DNA"/>
</dbReference>
<organism evidence="1 2">
    <name type="scientific">Lojkania enalia</name>
    <dbReference type="NCBI Taxonomy" id="147567"/>
    <lineage>
        <taxon>Eukaryota</taxon>
        <taxon>Fungi</taxon>
        <taxon>Dikarya</taxon>
        <taxon>Ascomycota</taxon>
        <taxon>Pezizomycotina</taxon>
        <taxon>Dothideomycetes</taxon>
        <taxon>Pleosporomycetidae</taxon>
        <taxon>Pleosporales</taxon>
        <taxon>Pleosporales incertae sedis</taxon>
        <taxon>Lojkania</taxon>
    </lineage>
</organism>
<evidence type="ECO:0000313" key="1">
    <source>
        <dbReference type="EMBL" id="KAF2258052.1"/>
    </source>
</evidence>
<dbReference type="GO" id="GO:0003676">
    <property type="term" value="F:nucleic acid binding"/>
    <property type="evidence" value="ECO:0007669"/>
    <property type="project" value="InterPro"/>
</dbReference>
<dbReference type="AlphaFoldDB" id="A0A9P4JW51"/>
<feature type="non-terminal residue" evidence="1">
    <location>
        <position position="67"/>
    </location>
</feature>
<name>A0A9P4JW51_9PLEO</name>